<dbReference type="AlphaFoldDB" id="A0A388M8N3"/>
<reference evidence="1 2" key="1">
    <citation type="journal article" date="2018" name="Cell">
        <title>The Chara Genome: Secondary Complexity and Implications for Plant Terrestrialization.</title>
        <authorList>
            <person name="Nishiyama T."/>
            <person name="Sakayama H."/>
            <person name="Vries J.D."/>
            <person name="Buschmann H."/>
            <person name="Saint-Marcoux D."/>
            <person name="Ullrich K.K."/>
            <person name="Haas F.B."/>
            <person name="Vanderstraeten L."/>
            <person name="Becker D."/>
            <person name="Lang D."/>
            <person name="Vosolsobe S."/>
            <person name="Rombauts S."/>
            <person name="Wilhelmsson P.K.I."/>
            <person name="Janitza P."/>
            <person name="Kern R."/>
            <person name="Heyl A."/>
            <person name="Rumpler F."/>
            <person name="Villalobos L.I.A.C."/>
            <person name="Clay J.M."/>
            <person name="Skokan R."/>
            <person name="Toyoda A."/>
            <person name="Suzuki Y."/>
            <person name="Kagoshima H."/>
            <person name="Schijlen E."/>
            <person name="Tajeshwar N."/>
            <person name="Catarino B."/>
            <person name="Hetherington A.J."/>
            <person name="Saltykova A."/>
            <person name="Bonnot C."/>
            <person name="Breuninger H."/>
            <person name="Symeonidi A."/>
            <person name="Radhakrishnan G.V."/>
            <person name="Van Nieuwerburgh F."/>
            <person name="Deforce D."/>
            <person name="Chang C."/>
            <person name="Karol K.G."/>
            <person name="Hedrich R."/>
            <person name="Ulvskov P."/>
            <person name="Glockner G."/>
            <person name="Delwiche C.F."/>
            <person name="Petrasek J."/>
            <person name="Van de Peer Y."/>
            <person name="Friml J."/>
            <person name="Beilby M."/>
            <person name="Dolan L."/>
            <person name="Kohara Y."/>
            <person name="Sugano S."/>
            <person name="Fujiyama A."/>
            <person name="Delaux P.-M."/>
            <person name="Quint M."/>
            <person name="TheiBen G."/>
            <person name="Hagemann M."/>
            <person name="Harholt J."/>
            <person name="Dunand C."/>
            <person name="Zachgo S."/>
            <person name="Langdale J."/>
            <person name="Maumus F."/>
            <person name="Straeten D.V.D."/>
            <person name="Gould S.B."/>
            <person name="Rensing S.A."/>
        </authorList>
    </citation>
    <scope>NUCLEOTIDE SEQUENCE [LARGE SCALE GENOMIC DNA]</scope>
    <source>
        <strain evidence="1 2">S276</strain>
    </source>
</reference>
<proteinExistence type="predicted"/>
<evidence type="ECO:0000313" key="2">
    <source>
        <dbReference type="Proteomes" id="UP000265515"/>
    </source>
</evidence>
<comment type="caution">
    <text evidence="1">The sequence shown here is derived from an EMBL/GenBank/DDBJ whole genome shotgun (WGS) entry which is preliminary data.</text>
</comment>
<gene>
    <name evidence="1" type="ORF">CBR_g51542</name>
</gene>
<evidence type="ECO:0000313" key="1">
    <source>
        <dbReference type="EMBL" id="GBG90938.1"/>
    </source>
</evidence>
<dbReference type="EMBL" id="BFEA01000855">
    <property type="protein sequence ID" value="GBG90938.1"/>
    <property type="molecule type" value="Genomic_DNA"/>
</dbReference>
<dbReference type="Gramene" id="GBG90938">
    <property type="protein sequence ID" value="GBG90938"/>
    <property type="gene ID" value="CBR_g51542"/>
</dbReference>
<keyword evidence="2" id="KW-1185">Reference proteome</keyword>
<sequence length="355" mass="40245">MWPQAQVEVYEASSAWDVEPPELIEGDLVELTIPARSARYIDGQFAWRSIVLSADVWLWTHREHWPGQGVGVVRVYLYLGLDAVKEAALSLATTGTSDAVSRALRYLRDEVAVFRVEDSSDPLTLFHGRPPLDITSEFVIARDQFFPYSVSSLRAIAPAFVVESIFGCIGGVVEAYLAYQDLEVLAREPGDLDYLYYSLATGGPRWGDERVQLIELIRPQSPCVWDWLDRELRAGPEYVTFIGRLFSNDWGSWWSEGDGRPLIHGYQLAEYYQAIGQAPYRVEDKFDDEGWEREDGEDAWEPDWVDPASEVDEEEDDTADAHFACIGVPIRVSPDCAARRLRARLAVRFGSRVRE</sequence>
<name>A0A388M8N3_CHABU</name>
<organism evidence="1 2">
    <name type="scientific">Chara braunii</name>
    <name type="common">Braun's stonewort</name>
    <dbReference type="NCBI Taxonomy" id="69332"/>
    <lineage>
        <taxon>Eukaryota</taxon>
        <taxon>Viridiplantae</taxon>
        <taxon>Streptophyta</taxon>
        <taxon>Charophyceae</taxon>
        <taxon>Charales</taxon>
        <taxon>Characeae</taxon>
        <taxon>Chara</taxon>
    </lineage>
</organism>
<dbReference type="Proteomes" id="UP000265515">
    <property type="component" value="Unassembled WGS sequence"/>
</dbReference>
<protein>
    <submittedName>
        <fullName evidence="1">Uncharacterized protein</fullName>
    </submittedName>
</protein>
<accession>A0A388M8N3</accession>